<keyword evidence="1" id="KW-1133">Transmembrane helix</keyword>
<feature type="transmembrane region" description="Helical" evidence="1">
    <location>
        <begin position="148"/>
        <end position="169"/>
    </location>
</feature>
<keyword evidence="4" id="KW-0808">Transferase</keyword>
<feature type="domain" description="Acyltransferase 3" evidence="2">
    <location>
        <begin position="20"/>
        <end position="368"/>
    </location>
</feature>
<dbReference type="AlphaFoldDB" id="A0A975SL62"/>
<feature type="domain" description="SGNH" evidence="3">
    <location>
        <begin position="444"/>
        <end position="686"/>
    </location>
</feature>
<feature type="transmembrane region" description="Helical" evidence="1">
    <location>
        <begin position="315"/>
        <end position="332"/>
    </location>
</feature>
<dbReference type="RefSeq" id="WP_216130000.1">
    <property type="nucleotide sequence ID" value="NZ_CP064782.1"/>
</dbReference>
<feature type="transmembrane region" description="Helical" evidence="1">
    <location>
        <begin position="383"/>
        <end position="408"/>
    </location>
</feature>
<dbReference type="GO" id="GO:0016747">
    <property type="term" value="F:acyltransferase activity, transferring groups other than amino-acyl groups"/>
    <property type="evidence" value="ECO:0007669"/>
    <property type="project" value="InterPro"/>
</dbReference>
<feature type="transmembrane region" description="Helical" evidence="1">
    <location>
        <begin position="285"/>
        <end position="303"/>
    </location>
</feature>
<dbReference type="PANTHER" id="PTHR23028">
    <property type="entry name" value="ACETYLTRANSFERASE"/>
    <property type="match status" value="1"/>
</dbReference>
<dbReference type="GO" id="GO:0016020">
    <property type="term" value="C:membrane"/>
    <property type="evidence" value="ECO:0007669"/>
    <property type="project" value="TreeGrafter"/>
</dbReference>
<feature type="transmembrane region" description="Helical" evidence="1">
    <location>
        <begin position="44"/>
        <end position="65"/>
    </location>
</feature>
<dbReference type="Pfam" id="PF19040">
    <property type="entry name" value="SGNH"/>
    <property type="match status" value="1"/>
</dbReference>
<dbReference type="KEGG" id="aiq:Azoinq_08575"/>
<name>A0A975SL62_9RHOO</name>
<evidence type="ECO:0000313" key="5">
    <source>
        <dbReference type="Proteomes" id="UP000683428"/>
    </source>
</evidence>
<feature type="transmembrane region" description="Helical" evidence="1">
    <location>
        <begin position="175"/>
        <end position="194"/>
    </location>
</feature>
<protein>
    <submittedName>
        <fullName evidence="4">Acyltransferase</fullName>
    </submittedName>
</protein>
<organism evidence="4 5">
    <name type="scientific">Azospira inquinata</name>
    <dbReference type="NCBI Taxonomy" id="2785627"/>
    <lineage>
        <taxon>Bacteria</taxon>
        <taxon>Pseudomonadati</taxon>
        <taxon>Pseudomonadota</taxon>
        <taxon>Betaproteobacteria</taxon>
        <taxon>Rhodocyclales</taxon>
        <taxon>Rhodocyclaceae</taxon>
        <taxon>Azospira</taxon>
    </lineage>
</organism>
<dbReference type="InterPro" id="IPR002656">
    <property type="entry name" value="Acyl_transf_3_dom"/>
</dbReference>
<feature type="transmembrane region" description="Helical" evidence="1">
    <location>
        <begin position="21"/>
        <end position="38"/>
    </location>
</feature>
<dbReference type="EMBL" id="CP064782">
    <property type="protein sequence ID" value="QWT47930.1"/>
    <property type="molecule type" value="Genomic_DNA"/>
</dbReference>
<keyword evidence="1" id="KW-0812">Transmembrane</keyword>
<evidence type="ECO:0000259" key="3">
    <source>
        <dbReference type="Pfam" id="PF19040"/>
    </source>
</evidence>
<feature type="transmembrane region" description="Helical" evidence="1">
    <location>
        <begin position="86"/>
        <end position="105"/>
    </location>
</feature>
<proteinExistence type="predicted"/>
<reference evidence="4" key="1">
    <citation type="submission" date="2020-11" db="EMBL/GenBank/DDBJ databases">
        <title>Azospira inquinata sp. nov.</title>
        <authorList>
            <person name="Moe W.M."/>
            <person name="Mikes M.C."/>
        </authorList>
    </citation>
    <scope>NUCLEOTIDE SEQUENCE</scope>
    <source>
        <strain evidence="4">Azo-3</strain>
    </source>
</reference>
<feature type="transmembrane region" description="Helical" evidence="1">
    <location>
        <begin position="352"/>
        <end position="371"/>
    </location>
</feature>
<accession>A0A975SL62</accession>
<evidence type="ECO:0000313" key="4">
    <source>
        <dbReference type="EMBL" id="QWT47930.1"/>
    </source>
</evidence>
<keyword evidence="4" id="KW-0012">Acyltransferase</keyword>
<dbReference type="GO" id="GO:0009103">
    <property type="term" value="P:lipopolysaccharide biosynthetic process"/>
    <property type="evidence" value="ECO:0007669"/>
    <property type="project" value="TreeGrafter"/>
</dbReference>
<evidence type="ECO:0000259" key="2">
    <source>
        <dbReference type="Pfam" id="PF01757"/>
    </source>
</evidence>
<keyword evidence="5" id="KW-1185">Reference proteome</keyword>
<evidence type="ECO:0000256" key="1">
    <source>
        <dbReference type="SAM" id="Phobius"/>
    </source>
</evidence>
<dbReference type="Pfam" id="PF01757">
    <property type="entry name" value="Acyl_transf_3"/>
    <property type="match status" value="1"/>
</dbReference>
<dbReference type="Proteomes" id="UP000683428">
    <property type="component" value="Chromosome"/>
</dbReference>
<gene>
    <name evidence="4" type="ORF">Azoinq_08575</name>
</gene>
<keyword evidence="1" id="KW-0472">Membrane</keyword>
<sequence>MPKKPPPSSGHIFHPAYRRDIDGLRAIAVLSVVIFHALPNVIPGGFIGVDIFFVISGYLISTIILRSIKHSKFSILEFYKKRILRIFPALALVLTFSIALGWITFTATEFSDLGGNIFAGASFFSNIHLLGTDGYFHVNSEFLPLMHLWSLGVEEQYYVVWPILLWVLWRTRLNTLTFMILAILASFLFSIHTIKINTNLDFYSPLSRFWELASGGCLAYIHTNRKKTFFKFISSANTGLNRLIFARNPVGAPNFNLIQSGTGFLGAGLYIYAASHLNSFTPFPGAYALYPVAAGVLIIAAGERSLVNRLLSNRILVWFGLISYPLYLWHWPLLSFYTSLYAPHSVPQDRNLRILIVLLSIFLSWATYRFVERHIRNNRHSFIKAAGLSLFLFVIGYAGYAIALHGGYPSRQVVKRNQSISDSMKLGNAAYLASNQCGLSGDMSFCNSDKAGKPNLYLWGDSKADALFWGLIRLPTVNGHWGLIGYSSTPPVASGSFYQEYQQQGNGILPFLEERKDINAVVLVFALRSIFKTSTYHFQDGPTLEYENKHLDDATKALTETISRLQRSGKAVIFVIDNPTPKYDPKLCFRAYRRTGITALDRHNLKQEEIWCQTPIEENQQVQSVYLQLIASIKKALPRTTVYDPTHLLCSEQTHSCPTAVNGKFLYSYGDHISDYSNILIARELMPLVTKAIANRDVQQK</sequence>
<dbReference type="PANTHER" id="PTHR23028:SF53">
    <property type="entry name" value="ACYL_TRANSF_3 DOMAIN-CONTAINING PROTEIN"/>
    <property type="match status" value="1"/>
</dbReference>
<dbReference type="InterPro" id="IPR043968">
    <property type="entry name" value="SGNH"/>
</dbReference>
<dbReference type="InterPro" id="IPR050879">
    <property type="entry name" value="Acyltransferase_3"/>
</dbReference>